<dbReference type="GO" id="GO:1990538">
    <property type="term" value="F:xylan O-acetyltransferase activity"/>
    <property type="evidence" value="ECO:0007669"/>
    <property type="project" value="UniProtKB-ARBA"/>
</dbReference>
<evidence type="ECO:0000256" key="3">
    <source>
        <dbReference type="ARBA" id="ARBA00022692"/>
    </source>
</evidence>
<keyword evidence="3 9" id="KW-0812">Transmembrane</keyword>
<keyword evidence="5 9" id="KW-1133">Transmembrane helix</keyword>
<keyword evidence="7 9" id="KW-0472">Membrane</keyword>
<feature type="transmembrane region" description="Helical" evidence="9">
    <location>
        <begin position="31"/>
        <end position="49"/>
    </location>
</feature>
<dbReference type="InterPro" id="IPR029962">
    <property type="entry name" value="TBL"/>
</dbReference>
<dbReference type="InterPro" id="IPR026057">
    <property type="entry name" value="TBL_C"/>
</dbReference>
<evidence type="ECO:0000259" key="11">
    <source>
        <dbReference type="Pfam" id="PF14416"/>
    </source>
</evidence>
<dbReference type="Pfam" id="PF13839">
    <property type="entry name" value="PC-Esterase"/>
    <property type="match status" value="2"/>
</dbReference>
<proteinExistence type="inferred from homology"/>
<feature type="compositionally biased region" description="Polar residues" evidence="8">
    <location>
        <begin position="398"/>
        <end position="425"/>
    </location>
</feature>
<evidence type="ECO:0000259" key="10">
    <source>
        <dbReference type="Pfam" id="PF13839"/>
    </source>
</evidence>
<dbReference type="AlphaFoldDB" id="A0A8J5KRL9"/>
<evidence type="ECO:0000256" key="4">
    <source>
        <dbReference type="ARBA" id="ARBA00022968"/>
    </source>
</evidence>
<accession>A0A8J5KRL9</accession>
<evidence type="ECO:0000256" key="5">
    <source>
        <dbReference type="ARBA" id="ARBA00022989"/>
    </source>
</evidence>
<dbReference type="PANTHER" id="PTHR32285">
    <property type="entry name" value="PROTEIN TRICHOME BIREFRINGENCE-LIKE 9-RELATED"/>
    <property type="match status" value="1"/>
</dbReference>
<evidence type="ECO:0000313" key="13">
    <source>
        <dbReference type="Proteomes" id="UP000734854"/>
    </source>
</evidence>
<organism evidence="12 13">
    <name type="scientific">Zingiber officinale</name>
    <name type="common">Ginger</name>
    <name type="synonym">Amomum zingiber</name>
    <dbReference type="NCBI Taxonomy" id="94328"/>
    <lineage>
        <taxon>Eukaryota</taxon>
        <taxon>Viridiplantae</taxon>
        <taxon>Streptophyta</taxon>
        <taxon>Embryophyta</taxon>
        <taxon>Tracheophyta</taxon>
        <taxon>Spermatophyta</taxon>
        <taxon>Magnoliopsida</taxon>
        <taxon>Liliopsida</taxon>
        <taxon>Zingiberales</taxon>
        <taxon>Zingiberaceae</taxon>
        <taxon>Zingiber</taxon>
    </lineage>
</organism>
<feature type="region of interest" description="Disordered" evidence="8">
    <location>
        <begin position="142"/>
        <end position="189"/>
    </location>
</feature>
<comment type="subcellular location">
    <subcellularLocation>
        <location evidence="1">Golgi apparatus membrane</location>
        <topology evidence="1">Single-pass type II membrane protein</topology>
    </subcellularLocation>
</comment>
<feature type="compositionally biased region" description="Polar residues" evidence="8">
    <location>
        <begin position="296"/>
        <end position="322"/>
    </location>
</feature>
<dbReference type="InterPro" id="IPR025846">
    <property type="entry name" value="TBL_N"/>
</dbReference>
<name>A0A8J5KRL9_ZINOF</name>
<feature type="domain" description="Trichome birefringence-like C-terminal" evidence="10">
    <location>
        <begin position="481"/>
        <end position="538"/>
    </location>
</feature>
<evidence type="ECO:0000256" key="9">
    <source>
        <dbReference type="SAM" id="Phobius"/>
    </source>
</evidence>
<evidence type="ECO:0000313" key="12">
    <source>
        <dbReference type="EMBL" id="KAG6497138.1"/>
    </source>
</evidence>
<feature type="domain" description="Trichome birefringence-like N-terminal" evidence="11">
    <location>
        <begin position="439"/>
        <end position="480"/>
    </location>
</feature>
<dbReference type="Proteomes" id="UP000734854">
    <property type="component" value="Unassembled WGS sequence"/>
</dbReference>
<evidence type="ECO:0008006" key="14">
    <source>
        <dbReference type="Google" id="ProtNLM"/>
    </source>
</evidence>
<protein>
    <recommendedName>
        <fullName evidence="14">Trichome birefringence-like N-terminal domain-containing protein</fullName>
    </recommendedName>
</protein>
<feature type="region of interest" description="Disordered" evidence="8">
    <location>
        <begin position="95"/>
        <end position="124"/>
    </location>
</feature>
<evidence type="ECO:0000256" key="7">
    <source>
        <dbReference type="ARBA" id="ARBA00023136"/>
    </source>
</evidence>
<dbReference type="Pfam" id="PF14416">
    <property type="entry name" value="PMR5N"/>
    <property type="match status" value="1"/>
</dbReference>
<feature type="compositionally biased region" description="Polar residues" evidence="8">
    <location>
        <begin position="363"/>
        <end position="374"/>
    </location>
</feature>
<keyword evidence="6" id="KW-0333">Golgi apparatus</keyword>
<keyword evidence="4" id="KW-0735">Signal-anchor</keyword>
<dbReference type="GO" id="GO:0000139">
    <property type="term" value="C:Golgi membrane"/>
    <property type="evidence" value="ECO:0007669"/>
    <property type="project" value="UniProtKB-SubCell"/>
</dbReference>
<evidence type="ECO:0000256" key="6">
    <source>
        <dbReference type="ARBA" id="ARBA00023034"/>
    </source>
</evidence>
<dbReference type="EMBL" id="JACMSC010000012">
    <property type="protein sequence ID" value="KAG6497138.1"/>
    <property type="molecule type" value="Genomic_DNA"/>
</dbReference>
<evidence type="ECO:0000256" key="1">
    <source>
        <dbReference type="ARBA" id="ARBA00004323"/>
    </source>
</evidence>
<evidence type="ECO:0000256" key="8">
    <source>
        <dbReference type="SAM" id="MobiDB-lite"/>
    </source>
</evidence>
<feature type="compositionally biased region" description="Polar residues" evidence="8">
    <location>
        <begin position="331"/>
        <end position="355"/>
    </location>
</feature>
<feature type="compositionally biased region" description="Polar residues" evidence="8">
    <location>
        <begin position="249"/>
        <end position="261"/>
    </location>
</feature>
<feature type="domain" description="Trichome birefringence-like C-terminal" evidence="10">
    <location>
        <begin position="627"/>
        <end position="781"/>
    </location>
</feature>
<gene>
    <name evidence="12" type="ORF">ZIOFF_045026</name>
</gene>
<dbReference type="PANTHER" id="PTHR32285:SF22">
    <property type="entry name" value="PROTEIN TRICHOME BIREFRINGENCE"/>
    <property type="match status" value="1"/>
</dbReference>
<evidence type="ECO:0000256" key="2">
    <source>
        <dbReference type="ARBA" id="ARBA00007727"/>
    </source>
</evidence>
<comment type="caution">
    <text evidence="12">The sequence shown here is derived from an EMBL/GenBank/DDBJ whole genome shotgun (WGS) entry which is preliminary data.</text>
</comment>
<feature type="region of interest" description="Disordered" evidence="8">
    <location>
        <begin position="201"/>
        <end position="267"/>
    </location>
</feature>
<keyword evidence="13" id="KW-1185">Reference proteome</keyword>
<comment type="similarity">
    <text evidence="2">Belongs to the PC-esterase family. TBL subfamily.</text>
</comment>
<sequence>MNESSKLAQSSAIISDLRELFSLFRSRRTKVFLYGSALAFVAFTAYLAFCPAEKGSPWFSDFFSYASTSTASYRPQISSIVSYIFPNSSSPQIPASFPEGDGGGWSRSGGVPEGSLSSAAGGEMDQNSGVLARKKDAAANSVSVAKGSCGTRARDRRSGILAKNETMPHGAAVSEGDGGGGVTDQKSGVLGENDATAAKGDAIANADGVRSQRGRVSEGNSTTAGRGAGDPKNGKNETAAEDDVVRSQRGGTSVSNLTNSGGAAKDQKSGVFLAKKNETAAAAAADGVSAEKGGISTPNNHTSSRIESQGNGVAKNTTSNGDSKTKGLGASSKTTILATRNQTATDSQSKNQITSGVLPPNASDLQSKNMTKATDGSKKDASAARKNQTAKGEASGGTKVSTSSKESTIAPQNNGSLAKNQSISSKGRNQADWISSMKSCDIFQGKWGSCPHIDEPFDCYRNGRPDRAYQKLRRQPIGCNIPRLNATDMLERLRGKRLVFVGDSLNRNMWESLVCVLRNSVKEKSKVFEASGQHEFRTEGSYSCLQVFVHVRISIVRNSSGLRFLSKNGRCRRAMEQRRHLGSTSLRDHLLGTKTQMLSSSTQGIGGPMRRPQRVNIHESSLLITFQKDYYQEGNHIYSELNVVEAFHKALNTWAKWVDTNVNSKKSLVVFRGYSSSHFSGGQWNSGGQCDKGTEPIKNEKYLSSYPSKMIVLESVIKGMKTCVVYLNITRMTDYRKDAHPSIYQKQNLTDEERRELERFQDCSHWCLPGVPDSWNELLYAQLILKQHQLL</sequence>
<reference evidence="12 13" key="1">
    <citation type="submission" date="2020-08" db="EMBL/GenBank/DDBJ databases">
        <title>Plant Genome Project.</title>
        <authorList>
            <person name="Zhang R.-G."/>
        </authorList>
    </citation>
    <scope>NUCLEOTIDE SEQUENCE [LARGE SCALE GENOMIC DNA]</scope>
    <source>
        <tissue evidence="12">Rhizome</tissue>
    </source>
</reference>
<feature type="region of interest" description="Disordered" evidence="8">
    <location>
        <begin position="279"/>
        <end position="425"/>
    </location>
</feature>